<name>A0A5F1ZRB0_9LEPT</name>
<dbReference type="Gene3D" id="3.30.420.60">
    <property type="entry name" value="eRF1 domain 2"/>
    <property type="match status" value="1"/>
</dbReference>
<dbReference type="OrthoDB" id="328808at2"/>
<dbReference type="Proteomes" id="UP000297946">
    <property type="component" value="Unassembled WGS sequence"/>
</dbReference>
<dbReference type="EMBL" id="RQGC01000008">
    <property type="protein sequence ID" value="TGL40201.1"/>
    <property type="molecule type" value="Genomic_DNA"/>
</dbReference>
<accession>A0A5F1ZRB0</accession>
<sequence>MSHCILWIDSSTAKRITFDKTSSESHVISHKTKPEKHDTHKDRIGQIKAEDLKHFFEDVASELSDHQDLLIVGPGLCKTLFRRHLEQHHPNLAKLVLTEIGVNHPSDAEILNIGRTYHKQHPHNI</sequence>
<dbReference type="EMBL" id="RQER01000004">
    <property type="protein sequence ID" value="TGK02598.1"/>
    <property type="molecule type" value="Genomic_DNA"/>
</dbReference>
<dbReference type="InterPro" id="IPR042226">
    <property type="entry name" value="eFR1_2_sf"/>
</dbReference>
<dbReference type="RefSeq" id="WP_135646314.1">
    <property type="nucleotide sequence ID" value="NZ_RQER01000004.1"/>
</dbReference>
<reference evidence="2" key="1">
    <citation type="submission" date="2018-10" db="EMBL/GenBank/DDBJ databases">
        <authorList>
            <person name="Vincent A.T."/>
            <person name="Schiettekatte O."/>
            <person name="Bourhy P."/>
            <person name="Veyrier F.J."/>
            <person name="Picardeau M."/>
        </authorList>
    </citation>
    <scope>NUCLEOTIDE SEQUENCE</scope>
    <source>
        <strain evidence="2">201702690</strain>
    </source>
</reference>
<dbReference type="AlphaFoldDB" id="A0A5F1ZRB0"/>
<protein>
    <submittedName>
        <fullName evidence="1">ERF1 domain 2</fullName>
    </submittedName>
</protein>
<evidence type="ECO:0000313" key="2">
    <source>
        <dbReference type="EMBL" id="TGL40201.1"/>
    </source>
</evidence>
<proteinExistence type="predicted"/>
<keyword evidence="3" id="KW-1185">Reference proteome</keyword>
<gene>
    <name evidence="1" type="ORF">EHO57_04510</name>
    <name evidence="2" type="ORF">EHQ53_13605</name>
</gene>
<organism evidence="1 4">
    <name type="scientific">Leptospira langatensis</name>
    <dbReference type="NCBI Taxonomy" id="2484983"/>
    <lineage>
        <taxon>Bacteria</taxon>
        <taxon>Pseudomonadati</taxon>
        <taxon>Spirochaetota</taxon>
        <taxon>Spirochaetia</taxon>
        <taxon>Leptospirales</taxon>
        <taxon>Leptospiraceae</taxon>
        <taxon>Leptospira</taxon>
    </lineage>
</organism>
<dbReference type="SUPFAM" id="SSF53137">
    <property type="entry name" value="Translational machinery components"/>
    <property type="match status" value="1"/>
</dbReference>
<dbReference type="Proteomes" id="UP000297273">
    <property type="component" value="Unassembled WGS sequence"/>
</dbReference>
<evidence type="ECO:0000313" key="4">
    <source>
        <dbReference type="Proteomes" id="UP000297946"/>
    </source>
</evidence>
<reference evidence="3 4" key="2">
    <citation type="journal article" date="2019" name="PLoS Negl. Trop. Dis.">
        <title>Revisiting the worldwide diversity of Leptospira species in the environment.</title>
        <authorList>
            <person name="Vincent A.T."/>
            <person name="Schiettekatte O."/>
            <person name="Bourhy P."/>
            <person name="Veyrier F.J."/>
            <person name="Picardeau M."/>
        </authorList>
    </citation>
    <scope>NUCLEOTIDE SEQUENCE [LARGE SCALE GENOMIC DNA]</scope>
    <source>
        <strain evidence="3">201702690</strain>
        <strain evidence="1 4">SSW18</strain>
    </source>
</reference>
<comment type="caution">
    <text evidence="1">The sequence shown here is derived from an EMBL/GenBank/DDBJ whole genome shotgun (WGS) entry which is preliminary data.</text>
</comment>
<evidence type="ECO:0000313" key="1">
    <source>
        <dbReference type="EMBL" id="TGK02598.1"/>
    </source>
</evidence>
<evidence type="ECO:0000313" key="3">
    <source>
        <dbReference type="Proteomes" id="UP000297273"/>
    </source>
</evidence>